<gene>
    <name evidence="1" type="ORF">DMB68_11020</name>
</gene>
<reference evidence="1 2" key="1">
    <citation type="submission" date="2018-05" db="EMBL/GenBank/DDBJ databases">
        <title>Flavobacterium sp. strain IMCC34758, incomplete genome.</title>
        <authorList>
            <person name="Joung Y."/>
        </authorList>
    </citation>
    <scope>NUCLEOTIDE SEQUENCE [LARGE SCALE GENOMIC DNA]</scope>
    <source>
        <strain evidence="1 2">IMCC34758</strain>
    </source>
</reference>
<dbReference type="AlphaFoldDB" id="A0A2V4C1P7"/>
<name>A0A2V4C1P7_9FLAO</name>
<comment type="caution">
    <text evidence="1">The sequence shown here is derived from an EMBL/GenBank/DDBJ whole genome shotgun (WGS) entry which is preliminary data.</text>
</comment>
<sequence>MSRNSVESKNKSFFLTLNFTKINVIELNKNHLTNFKTKIIMKTLKTIFAILSIAIFTVSCSNDDDNSPKFQTENPLAAYYTQTGFTTSTNFINSGDYEFGLVFTPTVKGKIKAITLKLPATNPSLRVTIWDYTTKTVLRSETLNVATADVEVKKVISELDLEKDKKYLISMNSNDWYKKNKADNSATTYPIVAGNITFNEYRWLSGTAQTFPTTISSTYNAGDLSFDFQQTE</sequence>
<proteinExistence type="predicted"/>
<organism evidence="1 2">
    <name type="scientific">Flavobacterium hydrophilum</name>
    <dbReference type="NCBI Taxonomy" id="2211445"/>
    <lineage>
        <taxon>Bacteria</taxon>
        <taxon>Pseudomonadati</taxon>
        <taxon>Bacteroidota</taxon>
        <taxon>Flavobacteriia</taxon>
        <taxon>Flavobacteriales</taxon>
        <taxon>Flavobacteriaceae</taxon>
        <taxon>Flavobacterium</taxon>
    </lineage>
</organism>
<evidence type="ECO:0000313" key="2">
    <source>
        <dbReference type="Proteomes" id="UP000247681"/>
    </source>
</evidence>
<accession>A0A2V4C1P7</accession>
<evidence type="ECO:0000313" key="1">
    <source>
        <dbReference type="EMBL" id="PXY45218.1"/>
    </source>
</evidence>
<dbReference type="Proteomes" id="UP000247681">
    <property type="component" value="Unassembled WGS sequence"/>
</dbReference>
<protein>
    <submittedName>
        <fullName evidence="1">Uncharacterized protein</fullName>
    </submittedName>
</protein>
<dbReference type="EMBL" id="QJHL01000002">
    <property type="protein sequence ID" value="PXY45218.1"/>
    <property type="molecule type" value="Genomic_DNA"/>
</dbReference>
<keyword evidence="2" id="KW-1185">Reference proteome</keyword>